<dbReference type="GO" id="GO:0005737">
    <property type="term" value="C:cytoplasm"/>
    <property type="evidence" value="ECO:0007669"/>
    <property type="project" value="InterPro"/>
</dbReference>
<evidence type="ECO:0000313" key="3">
    <source>
        <dbReference type="Proteomes" id="UP000664940"/>
    </source>
</evidence>
<evidence type="ECO:0000259" key="1">
    <source>
        <dbReference type="Pfam" id="PF04194"/>
    </source>
</evidence>
<dbReference type="PANTHER" id="PTHR46421">
    <property type="entry name" value="PROGRAMMED CELL DEATH PROTEIN 2-LIKE"/>
    <property type="match status" value="1"/>
</dbReference>
<feature type="domain" description="Programmed cell death protein 2 C-terminal" evidence="1">
    <location>
        <begin position="251"/>
        <end position="354"/>
    </location>
</feature>
<dbReference type="InterPro" id="IPR052815">
    <property type="entry name" value="PDCD2-like_regulator"/>
</dbReference>
<dbReference type="EMBL" id="JABVXQ010000014">
    <property type="protein sequence ID" value="KAF6078950.1"/>
    <property type="molecule type" value="Genomic_DNA"/>
</dbReference>
<dbReference type="InterPro" id="IPR007320">
    <property type="entry name" value="PDCD2_C"/>
</dbReference>
<gene>
    <name evidence="2" type="ORF">HJG60_014695</name>
</gene>
<name>A0A833YTB1_9CHIR</name>
<reference evidence="2 3" key="1">
    <citation type="journal article" date="2020" name="Nature">
        <title>Six reference-quality genomes reveal evolution of bat adaptations.</title>
        <authorList>
            <person name="Jebb D."/>
            <person name="Huang Z."/>
            <person name="Pippel M."/>
            <person name="Hughes G.M."/>
            <person name="Lavrichenko K."/>
            <person name="Devanna P."/>
            <person name="Winkler S."/>
            <person name="Jermiin L.S."/>
            <person name="Skirmuntt E.C."/>
            <person name="Katzourakis A."/>
            <person name="Burkitt-Gray L."/>
            <person name="Ray D.A."/>
            <person name="Sullivan K.A.M."/>
            <person name="Roscito J.G."/>
            <person name="Kirilenko B.M."/>
            <person name="Davalos L.M."/>
            <person name="Corthals A.P."/>
            <person name="Power M.L."/>
            <person name="Jones G."/>
            <person name="Ransome R.D."/>
            <person name="Dechmann D.K.N."/>
            <person name="Locatelli A.G."/>
            <person name="Puechmaille S.J."/>
            <person name="Fedrigo O."/>
            <person name="Jarvis E.D."/>
            <person name="Hiller M."/>
            <person name="Vernes S.C."/>
            <person name="Myers E.W."/>
            <person name="Teeling E.C."/>
        </authorList>
    </citation>
    <scope>NUCLEOTIDE SEQUENCE [LARGE SCALE GENOMIC DNA]</scope>
    <source>
        <strain evidence="2">Bat1K_MPI-CBG_1</strain>
    </source>
</reference>
<organism evidence="2 3">
    <name type="scientific">Phyllostomus discolor</name>
    <name type="common">pale spear-nosed bat</name>
    <dbReference type="NCBI Taxonomy" id="89673"/>
    <lineage>
        <taxon>Eukaryota</taxon>
        <taxon>Metazoa</taxon>
        <taxon>Chordata</taxon>
        <taxon>Craniata</taxon>
        <taxon>Vertebrata</taxon>
        <taxon>Euteleostomi</taxon>
        <taxon>Mammalia</taxon>
        <taxon>Eutheria</taxon>
        <taxon>Laurasiatheria</taxon>
        <taxon>Chiroptera</taxon>
        <taxon>Yangochiroptera</taxon>
        <taxon>Phyllostomidae</taxon>
        <taxon>Phyllostominae</taxon>
        <taxon>Phyllostomus</taxon>
    </lineage>
</organism>
<dbReference type="Pfam" id="PF04194">
    <property type="entry name" value="PDCD2_C"/>
    <property type="match status" value="1"/>
</dbReference>
<dbReference type="PANTHER" id="PTHR46421:SF1">
    <property type="entry name" value="PROGRAMMED CELL DEATH PROTEIN 2-LIKE"/>
    <property type="match status" value="1"/>
</dbReference>
<protein>
    <submittedName>
        <fullName evidence="2">Programmed cell death 2 like</fullName>
    </submittedName>
</protein>
<evidence type="ECO:0000313" key="2">
    <source>
        <dbReference type="EMBL" id="KAF6078950.1"/>
    </source>
</evidence>
<proteinExistence type="predicted"/>
<accession>A0A833YTB1</accession>
<dbReference type="AlphaFoldDB" id="A0A833YTB1"/>
<comment type="caution">
    <text evidence="2">The sequence shown here is derived from an EMBL/GenBank/DDBJ whole genome shotgun (WGS) entry which is preliminary data.</text>
</comment>
<sequence>MAALQKPVLLGLRDLPVHGCPAGPGAWTASKLGGLPDALPAVAAPRPVCERCRQPLALVVQVYCPLESSPFHRLLHVFACPSPRCASGGERSWKVFRSQFLQMRKKEAPDTQKQENGLAAEYWCEGADDWGSDNEERPSPQLTLDFGNDSNSAKDIDWTSQLQDLRLQDTVPGAAVPVLPGVPSMVPQFLSYYICVVDEDDYSGVVSLDHAHSLLREYQQREGIDMEQLLSQSLPSDGNEKYEKTTIRSGDKIFYKFMKRIAACQEQILRYSWSGEPLFLTCPTSEVTELPACSHCGAQRIFEFQLMPALVSMLRSADSGLSVEFGTVLIYTCEKSCWPRNQQTPMEEFCVVQEDPDELLLKFEHLLN</sequence>
<dbReference type="Proteomes" id="UP000664940">
    <property type="component" value="Unassembled WGS sequence"/>
</dbReference>
<dbReference type="GO" id="GO:0006915">
    <property type="term" value="P:apoptotic process"/>
    <property type="evidence" value="ECO:0007669"/>
    <property type="project" value="TreeGrafter"/>
</dbReference>